<accession>A0A183VEX8</accession>
<evidence type="ECO:0000313" key="1">
    <source>
        <dbReference type="Proteomes" id="UP000050794"/>
    </source>
</evidence>
<name>A0A183VEX8_TOXCA</name>
<keyword evidence="1" id="KW-1185">Reference proteome</keyword>
<reference evidence="2" key="1">
    <citation type="submission" date="2016-06" db="UniProtKB">
        <authorList>
            <consortium name="WormBaseParasite"/>
        </authorList>
    </citation>
    <scope>IDENTIFICATION</scope>
</reference>
<organism evidence="1 2">
    <name type="scientific">Toxocara canis</name>
    <name type="common">Canine roundworm</name>
    <dbReference type="NCBI Taxonomy" id="6265"/>
    <lineage>
        <taxon>Eukaryota</taxon>
        <taxon>Metazoa</taxon>
        <taxon>Ecdysozoa</taxon>
        <taxon>Nematoda</taxon>
        <taxon>Chromadorea</taxon>
        <taxon>Rhabditida</taxon>
        <taxon>Spirurina</taxon>
        <taxon>Ascaridomorpha</taxon>
        <taxon>Ascaridoidea</taxon>
        <taxon>Toxocaridae</taxon>
        <taxon>Toxocara</taxon>
    </lineage>
</organism>
<proteinExistence type="predicted"/>
<dbReference type="AlphaFoldDB" id="A0A183VEX8"/>
<protein>
    <submittedName>
        <fullName evidence="2">Ovule protein</fullName>
    </submittedName>
</protein>
<evidence type="ECO:0000313" key="2">
    <source>
        <dbReference type="WBParaSite" id="TCNE_0001930201-mRNA-1"/>
    </source>
</evidence>
<sequence length="399" mass="42797">LPTTYSEEMNHVFGYSTNTAGVFDPILMPHCNVTPMKQQQQPYAIADHFGSPSLAASDSTVTFDGSVTTCIANPTFITSSTPTKTCGPIKQHFGSVPPARPSALIPHTGAMSVGRALQGSSVAKVPLFAPEGSSTPIPLFPNTTGPNETLASMPQRECTPLLGQPLNPIVEREWQGQSFIPTPQKEWTVAPSQLPTPVHQKEWPHQTQKWTANDWSQESPFINNMAQCAKAPLHLVQSISDERCKNVINSPIRSEIQSGTGTTMRDHRMMEIPRGSNSTDDGFYSGGRSSVVGTPDEFYQASVRQNAVEDGVSWRSSNTTDESSSMFAAANVPQHYGWSLTAQTVASECAASGTLSSDANEDSVGGGYDIMSGLEKAIIDLSMLGLSDGDSTDINAKLN</sequence>
<dbReference type="WBParaSite" id="TCNE_0001930201-mRNA-1">
    <property type="protein sequence ID" value="TCNE_0001930201-mRNA-1"/>
    <property type="gene ID" value="TCNE_0001930201"/>
</dbReference>
<dbReference type="Proteomes" id="UP000050794">
    <property type="component" value="Unassembled WGS sequence"/>
</dbReference>